<dbReference type="EMBL" id="KQ087199">
    <property type="protein sequence ID" value="KLT43052.1"/>
    <property type="molecule type" value="Genomic_DNA"/>
</dbReference>
<proteinExistence type="predicted"/>
<feature type="region of interest" description="Disordered" evidence="1">
    <location>
        <begin position="78"/>
        <end position="172"/>
    </location>
</feature>
<keyword evidence="3" id="KW-1185">Reference proteome</keyword>
<reference evidence="2 3" key="1">
    <citation type="submission" date="2015-03" db="EMBL/GenBank/DDBJ databases">
        <title>Genomics and transcriptomics of the oil-accumulating basidiomycete yeast T. oleaginosus allow insights into substrate utilization and the diverse evolutionary trajectories of mating systems in fungi.</title>
        <authorList>
            <consortium name="DOE Joint Genome Institute"/>
            <person name="Kourist R."/>
            <person name="Kracht O."/>
            <person name="Bracharz F."/>
            <person name="Lipzen A."/>
            <person name="Nolan M."/>
            <person name="Ohm R."/>
            <person name="Grigoriev I."/>
            <person name="Sun S."/>
            <person name="Heitman J."/>
            <person name="Bruck T."/>
            <person name="Nowrousian M."/>
        </authorList>
    </citation>
    <scope>NUCLEOTIDE SEQUENCE [LARGE SCALE GENOMIC DNA]</scope>
    <source>
        <strain evidence="2 3">IBC0246</strain>
    </source>
</reference>
<dbReference type="RefSeq" id="XP_018279543.1">
    <property type="nucleotide sequence ID" value="XM_018427362.1"/>
</dbReference>
<evidence type="ECO:0000313" key="2">
    <source>
        <dbReference type="EMBL" id="KLT43052.1"/>
    </source>
</evidence>
<dbReference type="AlphaFoldDB" id="A0A0J0XPQ7"/>
<feature type="compositionally biased region" description="Acidic residues" evidence="1">
    <location>
        <begin position="134"/>
        <end position="146"/>
    </location>
</feature>
<sequence>MEVFAYGGLDPGTIKAFLHLTERITRGFTTADVLSHLPQSAGRPMSYLSVYSDSPLLSNAWSQPASAIAGPALAFPPTSYRKRITPSTKGLAPSLASSRRHSSVYDARSTRVGSTMPSERTAVEKGERWVSSDLADEPVSETDSESEGGLSATRNTKDQGKQNEGGNVGKKGSRRFWLFKKKKAEPALKVHGPIKDLLDRAVWTMQTGHRATGLGCCSQCCDCEDRVRAHQ</sequence>
<protein>
    <submittedName>
        <fullName evidence="2">Uncharacterized protein</fullName>
    </submittedName>
</protein>
<dbReference type="GeneID" id="28987965"/>
<name>A0A0J0XPQ7_9TREE</name>
<dbReference type="Proteomes" id="UP000053611">
    <property type="component" value="Unassembled WGS sequence"/>
</dbReference>
<gene>
    <name evidence="2" type="ORF">CC85DRAFT_71331</name>
</gene>
<evidence type="ECO:0000256" key="1">
    <source>
        <dbReference type="SAM" id="MobiDB-lite"/>
    </source>
</evidence>
<feature type="compositionally biased region" description="Basic and acidic residues" evidence="1">
    <location>
        <begin position="121"/>
        <end position="130"/>
    </location>
</feature>
<accession>A0A0J0XPQ7</accession>
<evidence type="ECO:0000313" key="3">
    <source>
        <dbReference type="Proteomes" id="UP000053611"/>
    </source>
</evidence>
<organism evidence="2 3">
    <name type="scientific">Cutaneotrichosporon oleaginosum</name>
    <dbReference type="NCBI Taxonomy" id="879819"/>
    <lineage>
        <taxon>Eukaryota</taxon>
        <taxon>Fungi</taxon>
        <taxon>Dikarya</taxon>
        <taxon>Basidiomycota</taxon>
        <taxon>Agaricomycotina</taxon>
        <taxon>Tremellomycetes</taxon>
        <taxon>Trichosporonales</taxon>
        <taxon>Trichosporonaceae</taxon>
        <taxon>Cutaneotrichosporon</taxon>
    </lineage>
</organism>